<dbReference type="NCBIfam" id="TIGR01023">
    <property type="entry name" value="rpmG_bact"/>
    <property type="match status" value="1"/>
</dbReference>
<dbReference type="EMBL" id="CP126446">
    <property type="protein sequence ID" value="WIF98239.1"/>
    <property type="molecule type" value="Genomic_DNA"/>
</dbReference>
<gene>
    <name evidence="5 6" type="primary">rpmG</name>
    <name evidence="6" type="ORF">QNI29_00650</name>
</gene>
<protein>
    <recommendedName>
        <fullName evidence="4 5">Large ribosomal subunit protein bL33</fullName>
    </recommendedName>
</protein>
<reference evidence="6 7" key="1">
    <citation type="submission" date="2023-05" db="EMBL/GenBank/DDBJ databases">
        <title>Comparative genomics reveals the evidence of polycyclic aromatic hydrocarbons degradation in moderately halophilic genus Pontibacillus.</title>
        <authorList>
            <person name="Yang H."/>
            <person name="Qian Z."/>
        </authorList>
    </citation>
    <scope>NUCLEOTIDE SEQUENCE [LARGE SCALE GENOMIC DNA]</scope>
    <source>
        <strain evidence="7">HN14</strain>
    </source>
</reference>
<evidence type="ECO:0000313" key="6">
    <source>
        <dbReference type="EMBL" id="WIF98239.1"/>
    </source>
</evidence>
<sequence length="54" mass="6315">MGRRKMRKKVVLACVECASRNYSTNKNSSINSERLEARKYCKNCGKHTLHRETK</sequence>
<organism evidence="6 7">
    <name type="scientific">Pontibacillus chungwhensis</name>
    <dbReference type="NCBI Taxonomy" id="265426"/>
    <lineage>
        <taxon>Bacteria</taxon>
        <taxon>Bacillati</taxon>
        <taxon>Bacillota</taxon>
        <taxon>Bacilli</taxon>
        <taxon>Bacillales</taxon>
        <taxon>Bacillaceae</taxon>
        <taxon>Pontibacillus</taxon>
    </lineage>
</organism>
<evidence type="ECO:0000256" key="2">
    <source>
        <dbReference type="ARBA" id="ARBA00022980"/>
    </source>
</evidence>
<evidence type="ECO:0000256" key="3">
    <source>
        <dbReference type="ARBA" id="ARBA00023274"/>
    </source>
</evidence>
<evidence type="ECO:0000256" key="1">
    <source>
        <dbReference type="ARBA" id="ARBA00007596"/>
    </source>
</evidence>
<dbReference type="InterPro" id="IPR018264">
    <property type="entry name" value="Ribosomal_bL33_CS"/>
</dbReference>
<dbReference type="RefSeq" id="WP_255688880.1">
    <property type="nucleotide sequence ID" value="NZ_CP126446.1"/>
</dbReference>
<dbReference type="InterPro" id="IPR038584">
    <property type="entry name" value="Ribosomal_bL33_sf"/>
</dbReference>
<dbReference type="InterPro" id="IPR001705">
    <property type="entry name" value="Ribosomal_bL33"/>
</dbReference>
<evidence type="ECO:0000256" key="4">
    <source>
        <dbReference type="ARBA" id="ARBA00035176"/>
    </source>
</evidence>
<dbReference type="PANTHER" id="PTHR43168:SF5">
    <property type="entry name" value="LARGE RIBOSOMAL SUBUNIT PROTEIN BL33B"/>
    <property type="match status" value="1"/>
</dbReference>
<evidence type="ECO:0000256" key="5">
    <source>
        <dbReference type="HAMAP-Rule" id="MF_00294"/>
    </source>
</evidence>
<dbReference type="NCBIfam" id="NF001764">
    <property type="entry name" value="PRK00504.1"/>
    <property type="match status" value="1"/>
</dbReference>
<dbReference type="NCBIfam" id="NF001860">
    <property type="entry name" value="PRK00595.1"/>
    <property type="match status" value="1"/>
</dbReference>
<dbReference type="HAMAP" id="MF_00294">
    <property type="entry name" value="Ribosomal_bL33"/>
    <property type="match status" value="1"/>
</dbReference>
<dbReference type="Pfam" id="PF00471">
    <property type="entry name" value="Ribosomal_L33"/>
    <property type="match status" value="1"/>
</dbReference>
<name>A0ABY8UXL7_9BACI</name>
<proteinExistence type="inferred from homology"/>
<dbReference type="Proteomes" id="UP001236652">
    <property type="component" value="Chromosome"/>
</dbReference>
<keyword evidence="2 5" id="KW-0689">Ribosomal protein</keyword>
<dbReference type="InterPro" id="IPR011332">
    <property type="entry name" value="Ribosomal_zn-bd"/>
</dbReference>
<keyword evidence="3 5" id="KW-0687">Ribonucleoprotein</keyword>
<keyword evidence="7" id="KW-1185">Reference proteome</keyword>
<dbReference type="PROSITE" id="PS00582">
    <property type="entry name" value="RIBOSOMAL_L33"/>
    <property type="match status" value="1"/>
</dbReference>
<dbReference type="SUPFAM" id="SSF57829">
    <property type="entry name" value="Zn-binding ribosomal proteins"/>
    <property type="match status" value="1"/>
</dbReference>
<dbReference type="Gene3D" id="2.20.28.120">
    <property type="entry name" value="Ribosomal protein L33"/>
    <property type="match status" value="1"/>
</dbReference>
<accession>A0ABY8UXL7</accession>
<dbReference type="GO" id="GO:0005840">
    <property type="term" value="C:ribosome"/>
    <property type="evidence" value="ECO:0007669"/>
    <property type="project" value="UniProtKB-KW"/>
</dbReference>
<evidence type="ECO:0000313" key="7">
    <source>
        <dbReference type="Proteomes" id="UP001236652"/>
    </source>
</evidence>
<dbReference type="PANTHER" id="PTHR43168">
    <property type="entry name" value="50S RIBOSOMAL PROTEIN L33, CHLOROPLASTIC"/>
    <property type="match status" value="1"/>
</dbReference>
<comment type="similarity">
    <text evidence="1 5">Belongs to the bacterial ribosomal protein bL33 family.</text>
</comment>